<keyword evidence="4" id="KW-0378">Hydrolase</keyword>
<evidence type="ECO:0000256" key="2">
    <source>
        <dbReference type="ARBA" id="ARBA00022553"/>
    </source>
</evidence>
<dbReference type="Gene3D" id="3.40.366.10">
    <property type="entry name" value="Malonyl-Coenzyme A Acyl Carrier Protein, domain 2"/>
    <property type="match status" value="1"/>
</dbReference>
<evidence type="ECO:0000259" key="3">
    <source>
        <dbReference type="SMART" id="SM00827"/>
    </source>
</evidence>
<organism evidence="4 5">
    <name type="scientific">Streptomyces aquilus</name>
    <dbReference type="NCBI Taxonomy" id="2548456"/>
    <lineage>
        <taxon>Bacteria</taxon>
        <taxon>Bacillati</taxon>
        <taxon>Actinomycetota</taxon>
        <taxon>Actinomycetes</taxon>
        <taxon>Kitasatosporales</taxon>
        <taxon>Streptomycetaceae</taxon>
        <taxon>Streptomyces</taxon>
    </lineage>
</organism>
<dbReference type="InterPro" id="IPR016035">
    <property type="entry name" value="Acyl_Trfase/lysoPLipase"/>
</dbReference>
<protein>
    <submittedName>
        <fullName evidence="4">Alpha/beta fold hydrolase</fullName>
    </submittedName>
</protein>
<dbReference type="InterPro" id="IPR016036">
    <property type="entry name" value="Malonyl_transacylase_ACP-bd"/>
</dbReference>
<dbReference type="Gene3D" id="3.30.70.250">
    <property type="entry name" value="Malonyl-CoA ACP transacylase, ACP-binding"/>
    <property type="match status" value="1"/>
</dbReference>
<dbReference type="SUPFAM" id="SSF55048">
    <property type="entry name" value="Probable ACP-binding domain of malonyl-CoA ACP transacylase"/>
    <property type="match status" value="1"/>
</dbReference>
<sequence>MMEKTSRRTGASQGGRWIVARRHRPDAAADLFCFTHAGGSPGEYLRFEEELPEIQVSGIQLPGRASRLREPPLTSMASVVDAVLEVLSPERPFAFFGHSLGGLVAFEVARALRDAGQELPRHLFLSSSPPPPLDRGGQPVHTLSDDMLLAEIEQRWGELPAEIRADPRLLQMALGVFRADITIYETYRYQPGPLLDVPVTVFVGDLERDQLRVAEWSAHTSRAFELFGLVGDHFPFRDAEQRRLMLEQIRHVMAELEPGPSPRNAEGRCHDGVAIWGRTGSHHLLALAAESAEGLEEAVRRGRAGLTGPVGAAASDTAPSAGDIPLPYRRLVHGGDLGTLVDALAKPAIPASRNAQRPRVALVFPGQGSQYARMGLALCQELQSFAEEFQHGLDMLRSVAGPDVHAVLAGTDRQDVEALRQTIVAQPAIFLLEYALASTWQKLGVEPVAMIGHSLGEYVAATLAGVMTLPDALEFVSLRARLMQQAPIGAMLAVPLAEEELAPYLDLGADLATVNAPSSCVLAGTEQDIERIEARLAAAGTPGQRLRVSHAFHSRLMEGCVDQLRAAVARLTLRPPTREFVSCITGRWITAQEATDPDYWARHMRQTVRFSDAVSTVLASSPDVLLECGPGQSMTNLLKRRPDLPASVLAVSSLPHPGGRMSEPAGLLSTIGKLWEAGAPLDLAALTGPAPGQMSGHHVAPGHGAAYPLAARRPLGRAPDHPER</sequence>
<dbReference type="RefSeq" id="WP_126269243.1">
    <property type="nucleotide sequence ID" value="NZ_CP034463.1"/>
</dbReference>
<dbReference type="Proteomes" id="UP000280197">
    <property type="component" value="Chromosome"/>
</dbReference>
<dbReference type="Gene3D" id="3.30.70.3290">
    <property type="match status" value="1"/>
</dbReference>
<keyword evidence="2" id="KW-0597">Phosphoprotein</keyword>
<name>A0A3S9HRU0_9ACTN</name>
<dbReference type="GO" id="GO:0005737">
    <property type="term" value="C:cytoplasm"/>
    <property type="evidence" value="ECO:0007669"/>
    <property type="project" value="TreeGrafter"/>
</dbReference>
<keyword evidence="1" id="KW-0596">Phosphopantetheine</keyword>
<gene>
    <name evidence="4" type="ORF">EJC51_00995</name>
</gene>
<dbReference type="Gene3D" id="3.40.50.1820">
    <property type="entry name" value="alpha/beta hydrolase"/>
    <property type="match status" value="1"/>
</dbReference>
<dbReference type="InterPro" id="IPR029058">
    <property type="entry name" value="AB_hydrolase_fold"/>
</dbReference>
<dbReference type="GO" id="GO:0016787">
    <property type="term" value="F:hydrolase activity"/>
    <property type="evidence" value="ECO:0007669"/>
    <property type="project" value="UniProtKB-KW"/>
</dbReference>
<reference evidence="4 5" key="1">
    <citation type="submission" date="2018-12" db="EMBL/GenBank/DDBJ databases">
        <authorList>
            <person name="Li K."/>
        </authorList>
    </citation>
    <scope>NUCLEOTIDE SEQUENCE [LARGE SCALE GENOMIC DNA]</scope>
    <source>
        <strain evidence="5">CR22</strain>
    </source>
</reference>
<dbReference type="SUPFAM" id="SSF52151">
    <property type="entry name" value="FabD/lysophospholipase-like"/>
    <property type="match status" value="1"/>
</dbReference>
<dbReference type="Pfam" id="PF00698">
    <property type="entry name" value="Acyl_transf_1"/>
    <property type="match status" value="1"/>
</dbReference>
<dbReference type="InterPro" id="IPR050091">
    <property type="entry name" value="PKS_NRPS_Biosynth_Enz"/>
</dbReference>
<proteinExistence type="predicted"/>
<keyword evidence="5" id="KW-1185">Reference proteome</keyword>
<dbReference type="InterPro" id="IPR001031">
    <property type="entry name" value="Thioesterase"/>
</dbReference>
<dbReference type="EMBL" id="CP034463">
    <property type="protein sequence ID" value="AZP14856.1"/>
    <property type="molecule type" value="Genomic_DNA"/>
</dbReference>
<dbReference type="InterPro" id="IPR014043">
    <property type="entry name" value="Acyl_transferase_dom"/>
</dbReference>
<accession>A0A3S9HRU0</accession>
<dbReference type="GO" id="GO:0004312">
    <property type="term" value="F:fatty acid synthase activity"/>
    <property type="evidence" value="ECO:0007669"/>
    <property type="project" value="TreeGrafter"/>
</dbReference>
<dbReference type="SMART" id="SM00827">
    <property type="entry name" value="PKS_AT"/>
    <property type="match status" value="1"/>
</dbReference>
<dbReference type="PANTHER" id="PTHR43775">
    <property type="entry name" value="FATTY ACID SYNTHASE"/>
    <property type="match status" value="1"/>
</dbReference>
<evidence type="ECO:0000313" key="4">
    <source>
        <dbReference type="EMBL" id="AZP14856.1"/>
    </source>
</evidence>
<dbReference type="GO" id="GO:0006633">
    <property type="term" value="P:fatty acid biosynthetic process"/>
    <property type="evidence" value="ECO:0007669"/>
    <property type="project" value="TreeGrafter"/>
</dbReference>
<dbReference type="GO" id="GO:0005886">
    <property type="term" value="C:plasma membrane"/>
    <property type="evidence" value="ECO:0007669"/>
    <property type="project" value="TreeGrafter"/>
</dbReference>
<dbReference type="Pfam" id="PF00975">
    <property type="entry name" value="Thioesterase"/>
    <property type="match status" value="1"/>
</dbReference>
<dbReference type="AlphaFoldDB" id="A0A3S9HRU0"/>
<dbReference type="GO" id="GO:0071770">
    <property type="term" value="P:DIM/DIP cell wall layer assembly"/>
    <property type="evidence" value="ECO:0007669"/>
    <property type="project" value="TreeGrafter"/>
</dbReference>
<feature type="domain" description="Malonyl-CoA:ACP transacylase (MAT)" evidence="3">
    <location>
        <begin position="363"/>
        <end position="658"/>
    </location>
</feature>
<dbReference type="SUPFAM" id="SSF53474">
    <property type="entry name" value="alpha/beta-Hydrolases"/>
    <property type="match status" value="1"/>
</dbReference>
<dbReference type="InterPro" id="IPR001227">
    <property type="entry name" value="Ac_transferase_dom_sf"/>
</dbReference>
<evidence type="ECO:0000313" key="5">
    <source>
        <dbReference type="Proteomes" id="UP000280197"/>
    </source>
</evidence>
<dbReference type="KEGG" id="saqu:EJC51_00995"/>
<dbReference type="PANTHER" id="PTHR43775:SF37">
    <property type="entry name" value="SI:DKEY-61P9.11"/>
    <property type="match status" value="1"/>
</dbReference>
<evidence type="ECO:0000256" key="1">
    <source>
        <dbReference type="ARBA" id="ARBA00022450"/>
    </source>
</evidence>